<feature type="signal peptide" evidence="12">
    <location>
        <begin position="1"/>
        <end position="20"/>
    </location>
</feature>
<dbReference type="OrthoDB" id="9812811at2"/>
<dbReference type="InterPro" id="IPR000866">
    <property type="entry name" value="AhpC/TSA"/>
</dbReference>
<feature type="domain" description="Thioredoxin" evidence="13">
    <location>
        <begin position="24"/>
        <end position="171"/>
    </location>
</feature>
<dbReference type="GO" id="GO:0034599">
    <property type="term" value="P:cellular response to oxidative stress"/>
    <property type="evidence" value="ECO:0007669"/>
    <property type="project" value="TreeGrafter"/>
</dbReference>
<dbReference type="InterPro" id="IPR036249">
    <property type="entry name" value="Thioredoxin-like_sf"/>
</dbReference>
<evidence type="ECO:0000256" key="3">
    <source>
        <dbReference type="ARBA" id="ARBA00022559"/>
    </source>
</evidence>
<keyword evidence="7" id="KW-0676">Redox-active center</keyword>
<evidence type="ECO:0000256" key="12">
    <source>
        <dbReference type="SAM" id="SignalP"/>
    </source>
</evidence>
<organism evidence="14 15">
    <name type="scientific">Thermoanaerobaculum aquaticum</name>
    <dbReference type="NCBI Taxonomy" id="1312852"/>
    <lineage>
        <taxon>Bacteria</taxon>
        <taxon>Pseudomonadati</taxon>
        <taxon>Acidobacteriota</taxon>
        <taxon>Thermoanaerobaculia</taxon>
        <taxon>Thermoanaerobaculales</taxon>
        <taxon>Thermoanaerobaculaceae</taxon>
        <taxon>Thermoanaerobaculum</taxon>
    </lineage>
</organism>
<evidence type="ECO:0000256" key="4">
    <source>
        <dbReference type="ARBA" id="ARBA00022862"/>
    </source>
</evidence>
<comment type="catalytic activity">
    <reaction evidence="11">
        <text>a hydroperoxide + [thioredoxin]-dithiol = an alcohol + [thioredoxin]-disulfide + H2O</text>
        <dbReference type="Rhea" id="RHEA:62620"/>
        <dbReference type="Rhea" id="RHEA-COMP:10698"/>
        <dbReference type="Rhea" id="RHEA-COMP:10700"/>
        <dbReference type="ChEBI" id="CHEBI:15377"/>
        <dbReference type="ChEBI" id="CHEBI:29950"/>
        <dbReference type="ChEBI" id="CHEBI:30879"/>
        <dbReference type="ChEBI" id="CHEBI:35924"/>
        <dbReference type="ChEBI" id="CHEBI:50058"/>
        <dbReference type="EC" id="1.11.1.24"/>
    </reaction>
</comment>
<evidence type="ECO:0000256" key="1">
    <source>
        <dbReference type="ARBA" id="ARBA00003330"/>
    </source>
</evidence>
<dbReference type="CDD" id="cd03017">
    <property type="entry name" value="PRX_BCP"/>
    <property type="match status" value="1"/>
</dbReference>
<evidence type="ECO:0000256" key="8">
    <source>
        <dbReference type="ARBA" id="ARBA00032824"/>
    </source>
</evidence>
<dbReference type="PANTHER" id="PTHR42801">
    <property type="entry name" value="THIOREDOXIN-DEPENDENT PEROXIDE REDUCTASE"/>
    <property type="match status" value="1"/>
</dbReference>
<dbReference type="InterPro" id="IPR013766">
    <property type="entry name" value="Thioredoxin_domain"/>
</dbReference>
<evidence type="ECO:0000256" key="10">
    <source>
        <dbReference type="ARBA" id="ARBA00042639"/>
    </source>
</evidence>
<dbReference type="PROSITE" id="PS51352">
    <property type="entry name" value="THIOREDOXIN_2"/>
    <property type="match status" value="1"/>
</dbReference>
<evidence type="ECO:0000313" key="14">
    <source>
        <dbReference type="EMBL" id="KDA54223.1"/>
    </source>
</evidence>
<accession>A0A062XTP0</accession>
<dbReference type="GO" id="GO:0045454">
    <property type="term" value="P:cell redox homeostasis"/>
    <property type="evidence" value="ECO:0007669"/>
    <property type="project" value="TreeGrafter"/>
</dbReference>
<comment type="function">
    <text evidence="1">Thiol-specific peroxidase that catalyzes the reduction of hydrogen peroxide and organic hydroperoxides to water and alcohols, respectively. Plays a role in cell protection against oxidative stress by detoxifying peroxides and as sensor of hydrogen peroxide-mediated signaling events.</text>
</comment>
<keyword evidence="12" id="KW-0732">Signal</keyword>
<dbReference type="EMBL" id="JMFG01000010">
    <property type="protein sequence ID" value="KDA54223.1"/>
    <property type="molecule type" value="Genomic_DNA"/>
</dbReference>
<dbReference type="GO" id="GO:0008379">
    <property type="term" value="F:thioredoxin peroxidase activity"/>
    <property type="evidence" value="ECO:0007669"/>
    <property type="project" value="TreeGrafter"/>
</dbReference>
<evidence type="ECO:0000256" key="9">
    <source>
        <dbReference type="ARBA" id="ARBA00038489"/>
    </source>
</evidence>
<gene>
    <name evidence="14" type="ORF">EG19_00365</name>
</gene>
<sequence length="171" mass="18838">MSWEVFSVVFLVLFAFGAGAAGPLTEGSPFPQWELVDQQGQKVSSKDLAGKTYLLWFYPKAMTSGCTREGCELRDHYAEFRKLGVEILGVSFDTPADNARFAAEQRFPFRLLSDSSRQLAVQVGAADSPEASYPKRVSFLVGGDGRVLKVYPKVDPATHAQEVLKDLQSLK</sequence>
<feature type="chain" id="PRO_5001616455" description="thioredoxin-dependent peroxiredoxin" evidence="12">
    <location>
        <begin position="21"/>
        <end position="171"/>
    </location>
</feature>
<keyword evidence="3" id="KW-0575">Peroxidase</keyword>
<dbReference type="AlphaFoldDB" id="A0A062XTP0"/>
<dbReference type="Proteomes" id="UP000027284">
    <property type="component" value="Unassembled WGS sequence"/>
</dbReference>
<dbReference type="SUPFAM" id="SSF52833">
    <property type="entry name" value="Thioredoxin-like"/>
    <property type="match status" value="1"/>
</dbReference>
<evidence type="ECO:0000256" key="2">
    <source>
        <dbReference type="ARBA" id="ARBA00013017"/>
    </source>
</evidence>
<keyword evidence="6" id="KW-1015">Disulfide bond</keyword>
<dbReference type="EC" id="1.11.1.24" evidence="2"/>
<name>A0A062XTP0_9BACT</name>
<evidence type="ECO:0000256" key="11">
    <source>
        <dbReference type="ARBA" id="ARBA00049091"/>
    </source>
</evidence>
<keyword evidence="15" id="KW-1185">Reference proteome</keyword>
<dbReference type="STRING" id="1312852.EG19_00365"/>
<dbReference type="PANTHER" id="PTHR42801:SF4">
    <property type="entry name" value="AHPC_TSA FAMILY PROTEIN"/>
    <property type="match status" value="1"/>
</dbReference>
<keyword evidence="5" id="KW-0560">Oxidoreductase</keyword>
<evidence type="ECO:0000313" key="15">
    <source>
        <dbReference type="Proteomes" id="UP000027284"/>
    </source>
</evidence>
<evidence type="ECO:0000259" key="13">
    <source>
        <dbReference type="PROSITE" id="PS51352"/>
    </source>
</evidence>
<dbReference type="Gene3D" id="3.40.30.10">
    <property type="entry name" value="Glutaredoxin"/>
    <property type="match status" value="1"/>
</dbReference>
<comment type="caution">
    <text evidence="14">The sequence shown here is derived from an EMBL/GenBank/DDBJ whole genome shotgun (WGS) entry which is preliminary data.</text>
</comment>
<protein>
    <recommendedName>
        <fullName evidence="2">thioredoxin-dependent peroxiredoxin</fullName>
        <ecNumber evidence="2">1.11.1.24</ecNumber>
    </recommendedName>
    <alternativeName>
        <fullName evidence="8">Thioredoxin peroxidase</fullName>
    </alternativeName>
    <alternativeName>
        <fullName evidence="10">Thioredoxin-dependent peroxiredoxin Bcp</fullName>
    </alternativeName>
</protein>
<evidence type="ECO:0000256" key="6">
    <source>
        <dbReference type="ARBA" id="ARBA00023157"/>
    </source>
</evidence>
<reference evidence="14 15" key="1">
    <citation type="submission" date="2014-04" db="EMBL/GenBank/DDBJ databases">
        <title>The Genome Sequence of Thermoanaerobaculum aquaticum MP-01, The First Cultivated Group 23 Acidobacterium.</title>
        <authorList>
            <person name="Stamps B.W."/>
            <person name="Losey N.A."/>
            <person name="Lawson P.A."/>
            <person name="Stevenson B.S."/>
        </authorList>
    </citation>
    <scope>NUCLEOTIDE SEQUENCE [LARGE SCALE GENOMIC DNA]</scope>
    <source>
        <strain evidence="14 15">MP-01</strain>
    </source>
</reference>
<dbReference type="InterPro" id="IPR050924">
    <property type="entry name" value="Peroxiredoxin_BCP/PrxQ"/>
</dbReference>
<proteinExistence type="inferred from homology"/>
<dbReference type="GO" id="GO:0005737">
    <property type="term" value="C:cytoplasm"/>
    <property type="evidence" value="ECO:0007669"/>
    <property type="project" value="TreeGrafter"/>
</dbReference>
<comment type="similarity">
    <text evidence="9">Belongs to the peroxiredoxin family. BCP/PrxQ subfamily.</text>
</comment>
<evidence type="ECO:0000256" key="7">
    <source>
        <dbReference type="ARBA" id="ARBA00023284"/>
    </source>
</evidence>
<keyword evidence="4" id="KW-0049">Antioxidant</keyword>
<dbReference type="RefSeq" id="WP_161685386.1">
    <property type="nucleotide sequence ID" value="NZ_JMFG01000010.1"/>
</dbReference>
<dbReference type="Pfam" id="PF00578">
    <property type="entry name" value="AhpC-TSA"/>
    <property type="match status" value="1"/>
</dbReference>
<evidence type="ECO:0000256" key="5">
    <source>
        <dbReference type="ARBA" id="ARBA00023002"/>
    </source>
</evidence>